<proteinExistence type="predicted"/>
<keyword evidence="3" id="KW-1185">Reference proteome</keyword>
<name>A0A5C5ZIQ0_9BACT</name>
<evidence type="ECO:0000256" key="1">
    <source>
        <dbReference type="SAM" id="MobiDB-lite"/>
    </source>
</evidence>
<feature type="compositionally biased region" description="Polar residues" evidence="1">
    <location>
        <begin position="427"/>
        <end position="447"/>
    </location>
</feature>
<evidence type="ECO:0008006" key="4">
    <source>
        <dbReference type="Google" id="ProtNLM"/>
    </source>
</evidence>
<dbReference type="AlphaFoldDB" id="A0A5C5ZIQ0"/>
<evidence type="ECO:0000313" key="2">
    <source>
        <dbReference type="EMBL" id="TWT87116.1"/>
    </source>
</evidence>
<organism evidence="2 3">
    <name type="scientific">Pseudobythopirellula maris</name>
    <dbReference type="NCBI Taxonomy" id="2527991"/>
    <lineage>
        <taxon>Bacteria</taxon>
        <taxon>Pseudomonadati</taxon>
        <taxon>Planctomycetota</taxon>
        <taxon>Planctomycetia</taxon>
        <taxon>Pirellulales</taxon>
        <taxon>Lacipirellulaceae</taxon>
        <taxon>Pseudobythopirellula</taxon>
    </lineage>
</organism>
<feature type="compositionally biased region" description="Low complexity" evidence="1">
    <location>
        <begin position="360"/>
        <end position="401"/>
    </location>
</feature>
<protein>
    <recommendedName>
        <fullName evidence="4">Ser-Thr-rich glycosyl-phosphatidyl-inositol-anchored membrane family protein</fullName>
    </recommendedName>
</protein>
<gene>
    <name evidence="2" type="ORF">Mal64_26510</name>
</gene>
<comment type="caution">
    <text evidence="2">The sequence shown here is derived from an EMBL/GenBank/DDBJ whole genome shotgun (WGS) entry which is preliminary data.</text>
</comment>
<accession>A0A5C5ZIQ0</accession>
<feature type="region of interest" description="Disordered" evidence="1">
    <location>
        <begin position="288"/>
        <end position="466"/>
    </location>
</feature>
<dbReference type="EMBL" id="SJPQ01000003">
    <property type="protein sequence ID" value="TWT87116.1"/>
    <property type="molecule type" value="Genomic_DNA"/>
</dbReference>
<feature type="compositionally biased region" description="Polar residues" evidence="1">
    <location>
        <begin position="29"/>
        <end position="41"/>
    </location>
</feature>
<feature type="compositionally biased region" description="Low complexity" evidence="1">
    <location>
        <begin position="42"/>
        <end position="52"/>
    </location>
</feature>
<feature type="compositionally biased region" description="Pro residues" evidence="1">
    <location>
        <begin position="402"/>
        <end position="420"/>
    </location>
</feature>
<dbReference type="Proteomes" id="UP000315440">
    <property type="component" value="Unassembled WGS sequence"/>
</dbReference>
<evidence type="ECO:0000313" key="3">
    <source>
        <dbReference type="Proteomes" id="UP000315440"/>
    </source>
</evidence>
<reference evidence="2 3" key="1">
    <citation type="submission" date="2019-02" db="EMBL/GenBank/DDBJ databases">
        <title>Deep-cultivation of Planctomycetes and their phenomic and genomic characterization uncovers novel biology.</title>
        <authorList>
            <person name="Wiegand S."/>
            <person name="Jogler M."/>
            <person name="Boedeker C."/>
            <person name="Pinto D."/>
            <person name="Vollmers J."/>
            <person name="Rivas-Marin E."/>
            <person name="Kohn T."/>
            <person name="Peeters S.H."/>
            <person name="Heuer A."/>
            <person name="Rast P."/>
            <person name="Oberbeckmann S."/>
            <person name="Bunk B."/>
            <person name="Jeske O."/>
            <person name="Meyerdierks A."/>
            <person name="Storesund J.E."/>
            <person name="Kallscheuer N."/>
            <person name="Luecker S."/>
            <person name="Lage O.M."/>
            <person name="Pohl T."/>
            <person name="Merkel B.J."/>
            <person name="Hornburger P."/>
            <person name="Mueller R.-W."/>
            <person name="Bruemmer F."/>
            <person name="Labrenz M."/>
            <person name="Spormann A.M."/>
            <person name="Op Den Camp H."/>
            <person name="Overmann J."/>
            <person name="Amann R."/>
            <person name="Jetten M.S.M."/>
            <person name="Mascher T."/>
            <person name="Medema M.H."/>
            <person name="Devos D.P."/>
            <person name="Kaster A.-K."/>
            <person name="Ovreas L."/>
            <person name="Rohde M."/>
            <person name="Galperin M.Y."/>
            <person name="Jogler C."/>
        </authorList>
    </citation>
    <scope>NUCLEOTIDE SEQUENCE [LARGE SCALE GENOMIC DNA]</scope>
    <source>
        <strain evidence="2 3">Mal64</strain>
    </source>
</reference>
<feature type="region of interest" description="Disordered" evidence="1">
    <location>
        <begin position="29"/>
        <end position="52"/>
    </location>
</feature>
<sequence>MAGGLVCALAGDARGQSAYGYPASGGYPANSTPANGHSGNTAAGPRPARSPIASSPYASSPYAMAPGSASPYAAASAPAPAPVAAPAVAAAPLYWRQHSLAIPYRWSTAAHPSTASQVALYASTDGGATWREAGRAQPHVRSFVYQAEGDGEYCFAIRTYDRAGRANPAGELTPELRVVVDTRLPVFTALEGRLNDRGEVEIDCAVRDTTLDLSKLRLYARGDGQPDWAPVEPRPVASASYGGEEGRTAAAWRPPVGCSRVELRAAIEDRAGNRSEAGAVVALQAAPIAGPPSDWPRAPDWPQDSEQRVTGQSEPGPYQAPGLQAEGPQLGAAGAGVPRNPFGPYERQPSLFDQVATQTPNAPARPAVQPRRPMGSQAGALASTTSSTSGWRALDSPAPTALAPPPPQSQPWPAPAPTYRPPVASAPPSNQGLYHQASNSHSASGSAPTGRATHADNGARPHGALRASQPIDMRCVNRTDFEVEYELADVGQWGVAKVELWGTADGGRSWRRFAIDSDNQSPIHVTAPGEGEYGFRVIVESVGGLEPETPQPGDRPELSVVVDLRQPNAEVLRVRQGEGYFADHLVIDWRVDDQRLSPDPINLYYSDRPTGPWIPIATRLANSGSHSWRLQRHLPGRLFLRLEASDLAGNTTTVDVPEPVTLDLPRPAGVIRGVR</sequence>